<protein>
    <submittedName>
        <fullName evidence="1">Uncharacterized protein</fullName>
    </submittedName>
</protein>
<reference evidence="1 2" key="1">
    <citation type="journal article" date="2018" name="Nat. Ecol. Evol.">
        <title>Pezizomycetes genomes reveal the molecular basis of ectomycorrhizal truffle lifestyle.</title>
        <authorList>
            <person name="Murat C."/>
            <person name="Payen T."/>
            <person name="Noel B."/>
            <person name="Kuo A."/>
            <person name="Morin E."/>
            <person name="Chen J."/>
            <person name="Kohler A."/>
            <person name="Krizsan K."/>
            <person name="Balestrini R."/>
            <person name="Da Silva C."/>
            <person name="Montanini B."/>
            <person name="Hainaut M."/>
            <person name="Levati E."/>
            <person name="Barry K.W."/>
            <person name="Belfiori B."/>
            <person name="Cichocki N."/>
            <person name="Clum A."/>
            <person name="Dockter R.B."/>
            <person name="Fauchery L."/>
            <person name="Guy J."/>
            <person name="Iotti M."/>
            <person name="Le Tacon F."/>
            <person name="Lindquist E.A."/>
            <person name="Lipzen A."/>
            <person name="Malagnac F."/>
            <person name="Mello A."/>
            <person name="Molinier V."/>
            <person name="Miyauchi S."/>
            <person name="Poulain J."/>
            <person name="Riccioni C."/>
            <person name="Rubini A."/>
            <person name="Sitrit Y."/>
            <person name="Splivallo R."/>
            <person name="Traeger S."/>
            <person name="Wang M."/>
            <person name="Zifcakova L."/>
            <person name="Wipf D."/>
            <person name="Zambonelli A."/>
            <person name="Paolocci F."/>
            <person name="Nowrousian M."/>
            <person name="Ottonello S."/>
            <person name="Baldrian P."/>
            <person name="Spatafora J.W."/>
            <person name="Henrissat B."/>
            <person name="Nagy L.G."/>
            <person name="Aury J.M."/>
            <person name="Wincker P."/>
            <person name="Grigoriev I.V."/>
            <person name="Bonfante P."/>
            <person name="Martin F.M."/>
        </authorList>
    </citation>
    <scope>NUCLEOTIDE SEQUENCE [LARGE SCALE GENOMIC DNA]</scope>
    <source>
        <strain evidence="1 2">120613-1</strain>
    </source>
</reference>
<keyword evidence="2" id="KW-1185">Reference proteome</keyword>
<evidence type="ECO:0000313" key="1">
    <source>
        <dbReference type="EMBL" id="RPB02902.1"/>
    </source>
</evidence>
<gene>
    <name evidence="1" type="ORF">L873DRAFT_1841541</name>
</gene>
<accession>A0A3N4K118</accession>
<evidence type="ECO:0000313" key="2">
    <source>
        <dbReference type="Proteomes" id="UP000276215"/>
    </source>
</evidence>
<dbReference type="Proteomes" id="UP000276215">
    <property type="component" value="Unassembled WGS sequence"/>
</dbReference>
<proteinExistence type="predicted"/>
<sequence length="204" mass="23654">MYRTNKSQLAATKLLRYFARPRIAALKALLYTEYYEKYCLYPMASNITRNSACLHPNDLLEIPYQPFPQQIIRLRSRGEVVARIRTVPPQTGELFYLCALLLHKSAFSFEDLQFLFCQLLLNLPMNAIPLFNLYQEQLIADYLDQFGSAELATDLALRDLERYLNTQSSKLADFGLPQPEQQSSLLQLEQASCSRQYTDLTMKY</sequence>
<dbReference type="EMBL" id="ML120365">
    <property type="protein sequence ID" value="RPB02902.1"/>
    <property type="molecule type" value="Genomic_DNA"/>
</dbReference>
<organism evidence="1 2">
    <name type="scientific">Choiromyces venosus 120613-1</name>
    <dbReference type="NCBI Taxonomy" id="1336337"/>
    <lineage>
        <taxon>Eukaryota</taxon>
        <taxon>Fungi</taxon>
        <taxon>Dikarya</taxon>
        <taxon>Ascomycota</taxon>
        <taxon>Pezizomycotina</taxon>
        <taxon>Pezizomycetes</taxon>
        <taxon>Pezizales</taxon>
        <taxon>Tuberaceae</taxon>
        <taxon>Choiromyces</taxon>
    </lineage>
</organism>
<name>A0A3N4K118_9PEZI</name>
<dbReference type="AlphaFoldDB" id="A0A3N4K118"/>
<dbReference type="OrthoDB" id="3366231at2759"/>